<keyword evidence="6" id="KW-1185">Reference proteome</keyword>
<dbReference type="Gene3D" id="2.30.30.90">
    <property type="match status" value="1"/>
</dbReference>
<dbReference type="InterPro" id="IPR052713">
    <property type="entry name" value="FeoA"/>
</dbReference>
<dbReference type="SUPFAM" id="SSF50037">
    <property type="entry name" value="C-terminal domain of transcriptional repressors"/>
    <property type="match status" value="1"/>
</dbReference>
<organism evidence="3 5">
    <name type="scientific">Rhodovulum sulfidophilum</name>
    <name type="common">Rhodobacter sulfidophilus</name>
    <dbReference type="NCBI Taxonomy" id="35806"/>
    <lineage>
        <taxon>Bacteria</taxon>
        <taxon>Pseudomonadati</taxon>
        <taxon>Pseudomonadota</taxon>
        <taxon>Alphaproteobacteria</taxon>
        <taxon>Rhodobacterales</taxon>
        <taxon>Paracoccaceae</taxon>
        <taxon>Rhodovulum</taxon>
    </lineage>
</organism>
<dbReference type="SMART" id="SM00899">
    <property type="entry name" value="FeoA"/>
    <property type="match status" value="1"/>
</dbReference>
<dbReference type="AlphaFoldDB" id="A0A0D6AWQ1"/>
<proteinExistence type="predicted"/>
<feature type="domain" description="Ferrous iron transporter FeoA-like" evidence="2">
    <location>
        <begin position="5"/>
        <end position="74"/>
    </location>
</feature>
<evidence type="ECO:0000313" key="4">
    <source>
        <dbReference type="EMBL" id="MBL3608325.1"/>
    </source>
</evidence>
<evidence type="ECO:0000313" key="3">
    <source>
        <dbReference type="EMBL" id="BAQ67328.1"/>
    </source>
</evidence>
<keyword evidence="1" id="KW-0408">Iron</keyword>
<reference evidence="3 5" key="1">
    <citation type="submission" date="2015-02" db="EMBL/GenBank/DDBJ databases">
        <title>Genome sequene of Rhodovulum sulfidophilum DSM 2351.</title>
        <authorList>
            <person name="Nagao N."/>
        </authorList>
    </citation>
    <scope>NUCLEOTIDE SEQUENCE [LARGE SCALE GENOMIC DNA]</scope>
    <source>
        <strain evidence="3 5">DSM 2351</strain>
    </source>
</reference>
<evidence type="ECO:0000259" key="2">
    <source>
        <dbReference type="SMART" id="SM00899"/>
    </source>
</evidence>
<gene>
    <name evidence="3" type="primary">feoA</name>
    <name evidence="4" type="ORF">JMM60_05830</name>
    <name evidence="3" type="ORF">NHU_00157</name>
</gene>
<dbReference type="eggNOG" id="COG1918">
    <property type="taxonomic scope" value="Bacteria"/>
</dbReference>
<dbReference type="InterPro" id="IPR038157">
    <property type="entry name" value="FeoA_core_dom"/>
</dbReference>
<dbReference type="EMBL" id="AP014800">
    <property type="protein sequence ID" value="BAQ67328.1"/>
    <property type="molecule type" value="Genomic_DNA"/>
</dbReference>
<dbReference type="InterPro" id="IPR008988">
    <property type="entry name" value="Transcriptional_repressor_C"/>
</dbReference>
<dbReference type="Pfam" id="PF04023">
    <property type="entry name" value="FeoA"/>
    <property type="match status" value="1"/>
</dbReference>
<dbReference type="PANTHER" id="PTHR42954:SF2">
    <property type="entry name" value="FE(2+) TRANSPORT PROTEIN A"/>
    <property type="match status" value="1"/>
</dbReference>
<sequence>MDSILPTTGTTARVKGYARGDRAGRERLLTMGLTPGTELTVTRVAPMGDPIEIHVRGFALSLRKDEFALLTLEAADQ</sequence>
<dbReference type="Proteomes" id="UP000604473">
    <property type="component" value="Unassembled WGS sequence"/>
</dbReference>
<reference evidence="4 6" key="2">
    <citation type="submission" date="2021-01" db="EMBL/GenBank/DDBJ databases">
        <title>Draft genomes of Rhodovulum sulfidophilum.</title>
        <authorList>
            <person name="Guzman M.S."/>
        </authorList>
    </citation>
    <scope>NUCLEOTIDE SEQUENCE [LARGE SCALE GENOMIC DNA]</scope>
    <source>
        <strain evidence="4 6">AB35</strain>
    </source>
</reference>
<dbReference type="KEGG" id="rsu:NHU_00157"/>
<evidence type="ECO:0000313" key="6">
    <source>
        <dbReference type="Proteomes" id="UP000604473"/>
    </source>
</evidence>
<dbReference type="Proteomes" id="UP000064912">
    <property type="component" value="Chromosome"/>
</dbReference>
<dbReference type="GeneID" id="93538604"/>
<name>A0A0D6AWQ1_RHOSU</name>
<dbReference type="InterPro" id="IPR007167">
    <property type="entry name" value="Fe-transptr_FeoA-like"/>
</dbReference>
<dbReference type="PATRIC" id="fig|35806.4.peg.157"/>
<dbReference type="PANTHER" id="PTHR42954">
    <property type="entry name" value="FE(2+) TRANSPORT PROTEIN A"/>
    <property type="match status" value="1"/>
</dbReference>
<accession>A0A0D6AWQ1</accession>
<evidence type="ECO:0000313" key="5">
    <source>
        <dbReference type="Proteomes" id="UP000064912"/>
    </source>
</evidence>
<dbReference type="GO" id="GO:0046914">
    <property type="term" value="F:transition metal ion binding"/>
    <property type="evidence" value="ECO:0007669"/>
    <property type="project" value="InterPro"/>
</dbReference>
<protein>
    <submittedName>
        <fullName evidence="4">FeoA domain-containing protein</fullName>
    </submittedName>
    <submittedName>
        <fullName evidence="3">Ferrous iron transport protein A</fullName>
    </submittedName>
</protein>
<dbReference type="EMBL" id="JAESJJ010000004">
    <property type="protein sequence ID" value="MBL3608325.1"/>
    <property type="molecule type" value="Genomic_DNA"/>
</dbReference>
<evidence type="ECO:0000256" key="1">
    <source>
        <dbReference type="ARBA" id="ARBA00023004"/>
    </source>
</evidence>
<dbReference type="RefSeq" id="WP_042458780.1">
    <property type="nucleotide sequence ID" value="NZ_CP015421.1"/>
</dbReference>